<dbReference type="PRINTS" id="PR00368">
    <property type="entry name" value="FADPNR"/>
</dbReference>
<keyword evidence="4" id="KW-0274">FAD</keyword>
<evidence type="ECO:0000256" key="4">
    <source>
        <dbReference type="ARBA" id="ARBA00022827"/>
    </source>
</evidence>
<evidence type="ECO:0000256" key="2">
    <source>
        <dbReference type="ARBA" id="ARBA00007532"/>
    </source>
</evidence>
<feature type="domain" description="FAD/NAD(P)-binding" evidence="6">
    <location>
        <begin position="5"/>
        <end position="324"/>
    </location>
</feature>
<evidence type="ECO:0000259" key="6">
    <source>
        <dbReference type="Pfam" id="PF07992"/>
    </source>
</evidence>
<dbReference type="Proteomes" id="UP000606494">
    <property type="component" value="Unassembled WGS sequence"/>
</dbReference>
<sequence>MEKFDAIIIGSGQAGNPLAKRLSREGMRVAVVESAHVGGTCINYGCTPTKTLVGLAKNVTQARGASKYGIVLKNEVPDYKLISQRKDEVVGVYRKGLEKRLSEDANITVFHGKGSFSGYKEIQVKLADLNFKSITADLIFINTGARAYIPNIEGLQSVNFLTSQSILELDYLPKELLIIGGGYVSLEFAQLFQRLGSQVTIVEQSVRLLPKEDEDVGLEITQILEAEGVKIITGATTRRVWANSMESVSVEILSEGKSQTVSGSHLLVATGRRPNTDDLNLPETGVQVDEKGFIPVNDYLETKVAGIYALGDVKGGPAFTHVSYHDYIVLTENLFDKKKSSIRNRLIPYCVFIDPELGRIGLTEKDANEMGLDFSVAKMKTSFIARAVEVGETSGFIKAIVDNKTRKILGVAVICPNGGELMSLLQVAMMGGLTYDRLRDTMFAHPTYAEAVNNLFHPAHIKSKSEL</sequence>
<accession>A0ABR7XY53</accession>
<protein>
    <submittedName>
        <fullName evidence="7">Mercuric reductase</fullName>
    </submittedName>
</protein>
<evidence type="ECO:0000313" key="8">
    <source>
        <dbReference type="Proteomes" id="UP000606494"/>
    </source>
</evidence>
<evidence type="ECO:0000259" key="5">
    <source>
        <dbReference type="Pfam" id="PF02852"/>
    </source>
</evidence>
<reference evidence="7 8" key="1">
    <citation type="submission" date="2020-08" db="EMBL/GenBank/DDBJ databases">
        <title>Sphingobacterium sp. DN00404 isolated from aquaculture water.</title>
        <authorList>
            <person name="Zhang M."/>
        </authorList>
    </citation>
    <scope>NUCLEOTIDE SEQUENCE [LARGE SCALE GENOMIC DNA]</scope>
    <source>
        <strain evidence="7 8">KCTC 32294</strain>
    </source>
</reference>
<dbReference type="PIRSF" id="PIRSF000350">
    <property type="entry name" value="Mercury_reductase_MerA"/>
    <property type="match status" value="1"/>
</dbReference>
<dbReference type="EMBL" id="JACNYK010000001">
    <property type="protein sequence ID" value="MBD1423992.1"/>
    <property type="molecule type" value="Genomic_DNA"/>
</dbReference>
<evidence type="ECO:0000256" key="3">
    <source>
        <dbReference type="ARBA" id="ARBA00022630"/>
    </source>
</evidence>
<feature type="domain" description="Pyridine nucleotide-disulphide oxidoreductase dimerisation" evidence="5">
    <location>
        <begin position="347"/>
        <end position="454"/>
    </location>
</feature>
<dbReference type="PRINTS" id="PR00411">
    <property type="entry name" value="PNDRDTASEI"/>
</dbReference>
<comment type="cofactor">
    <cofactor evidence="1">
        <name>FAD</name>
        <dbReference type="ChEBI" id="CHEBI:57692"/>
    </cofactor>
</comment>
<gene>
    <name evidence="7" type="ORF">H8B17_00235</name>
</gene>
<dbReference type="InterPro" id="IPR023753">
    <property type="entry name" value="FAD/NAD-binding_dom"/>
</dbReference>
<dbReference type="RefSeq" id="WP_190307182.1">
    <property type="nucleotide sequence ID" value="NZ_JACNYK010000001.1"/>
</dbReference>
<dbReference type="InterPro" id="IPR036188">
    <property type="entry name" value="FAD/NAD-bd_sf"/>
</dbReference>
<dbReference type="Pfam" id="PF02852">
    <property type="entry name" value="Pyr_redox_dim"/>
    <property type="match status" value="1"/>
</dbReference>
<keyword evidence="3" id="KW-0285">Flavoprotein</keyword>
<dbReference type="Gene3D" id="3.50.50.60">
    <property type="entry name" value="FAD/NAD(P)-binding domain"/>
    <property type="match status" value="2"/>
</dbReference>
<dbReference type="Pfam" id="PF07992">
    <property type="entry name" value="Pyr_redox_2"/>
    <property type="match status" value="1"/>
</dbReference>
<organism evidence="7 8">
    <name type="scientific">Sphingobacterium arenae</name>
    <dbReference type="NCBI Taxonomy" id="1280598"/>
    <lineage>
        <taxon>Bacteria</taxon>
        <taxon>Pseudomonadati</taxon>
        <taxon>Bacteroidota</taxon>
        <taxon>Sphingobacteriia</taxon>
        <taxon>Sphingobacteriales</taxon>
        <taxon>Sphingobacteriaceae</taxon>
        <taxon>Sphingobacterium</taxon>
    </lineage>
</organism>
<dbReference type="PANTHER" id="PTHR43014:SF2">
    <property type="entry name" value="MERCURIC REDUCTASE"/>
    <property type="match status" value="1"/>
</dbReference>
<dbReference type="Gene3D" id="3.30.390.30">
    <property type="match status" value="1"/>
</dbReference>
<dbReference type="PANTHER" id="PTHR43014">
    <property type="entry name" value="MERCURIC REDUCTASE"/>
    <property type="match status" value="1"/>
</dbReference>
<proteinExistence type="inferred from homology"/>
<dbReference type="SUPFAM" id="SSF51905">
    <property type="entry name" value="FAD/NAD(P)-binding domain"/>
    <property type="match status" value="1"/>
</dbReference>
<evidence type="ECO:0000313" key="7">
    <source>
        <dbReference type="EMBL" id="MBD1423992.1"/>
    </source>
</evidence>
<dbReference type="InterPro" id="IPR016156">
    <property type="entry name" value="FAD/NAD-linked_Rdtase_dimer_sf"/>
</dbReference>
<name>A0ABR7XY53_9SPHI</name>
<evidence type="ECO:0000256" key="1">
    <source>
        <dbReference type="ARBA" id="ARBA00001974"/>
    </source>
</evidence>
<dbReference type="InterPro" id="IPR004099">
    <property type="entry name" value="Pyr_nucl-diS_OxRdtase_dimer"/>
</dbReference>
<dbReference type="SUPFAM" id="SSF55424">
    <property type="entry name" value="FAD/NAD-linked reductases, dimerisation (C-terminal) domain"/>
    <property type="match status" value="1"/>
</dbReference>
<keyword evidence="8" id="KW-1185">Reference proteome</keyword>
<comment type="similarity">
    <text evidence="2">Belongs to the class-I pyridine nucleotide-disulfide oxidoreductase family.</text>
</comment>
<comment type="caution">
    <text evidence="7">The sequence shown here is derived from an EMBL/GenBank/DDBJ whole genome shotgun (WGS) entry which is preliminary data.</text>
</comment>
<dbReference type="InterPro" id="IPR001100">
    <property type="entry name" value="Pyr_nuc-diS_OxRdtase"/>
</dbReference>